<dbReference type="Proteomes" id="UP000636709">
    <property type="component" value="Unassembled WGS sequence"/>
</dbReference>
<sequence length="113" mass="13144">MPQKQQHISSLSALLPSPFWRALNFDVNGLTTTTLDTLPRPSHVPARHFDTFVLLCCWQLWKRRNGRIFRDEQATCRQVLSACKMDADLWRHRLPSEDRSVCDAWCAIFTLAM</sequence>
<organism evidence="1 2">
    <name type="scientific">Digitaria exilis</name>
    <dbReference type="NCBI Taxonomy" id="1010633"/>
    <lineage>
        <taxon>Eukaryota</taxon>
        <taxon>Viridiplantae</taxon>
        <taxon>Streptophyta</taxon>
        <taxon>Embryophyta</taxon>
        <taxon>Tracheophyta</taxon>
        <taxon>Spermatophyta</taxon>
        <taxon>Magnoliopsida</taxon>
        <taxon>Liliopsida</taxon>
        <taxon>Poales</taxon>
        <taxon>Poaceae</taxon>
        <taxon>PACMAD clade</taxon>
        <taxon>Panicoideae</taxon>
        <taxon>Panicodae</taxon>
        <taxon>Paniceae</taxon>
        <taxon>Anthephorinae</taxon>
        <taxon>Digitaria</taxon>
    </lineage>
</organism>
<reference evidence="1" key="1">
    <citation type="submission" date="2020-07" db="EMBL/GenBank/DDBJ databases">
        <title>Genome sequence and genetic diversity analysis of an under-domesticated orphan crop, white fonio (Digitaria exilis).</title>
        <authorList>
            <person name="Bennetzen J.L."/>
            <person name="Chen S."/>
            <person name="Ma X."/>
            <person name="Wang X."/>
            <person name="Yssel A.E.J."/>
            <person name="Chaluvadi S.R."/>
            <person name="Johnson M."/>
            <person name="Gangashetty P."/>
            <person name="Hamidou F."/>
            <person name="Sanogo M.D."/>
            <person name="Zwaenepoel A."/>
            <person name="Wallace J."/>
            <person name="Van De Peer Y."/>
            <person name="Van Deynze A."/>
        </authorList>
    </citation>
    <scope>NUCLEOTIDE SEQUENCE</scope>
    <source>
        <tissue evidence="1">Leaves</tissue>
    </source>
</reference>
<dbReference type="AlphaFoldDB" id="A0A835ADE3"/>
<evidence type="ECO:0000313" key="1">
    <source>
        <dbReference type="EMBL" id="KAF8655664.1"/>
    </source>
</evidence>
<gene>
    <name evidence="1" type="ORF">HU200_060982</name>
</gene>
<protein>
    <submittedName>
        <fullName evidence="1">Uncharacterized protein</fullName>
    </submittedName>
</protein>
<proteinExistence type="predicted"/>
<evidence type="ECO:0000313" key="2">
    <source>
        <dbReference type="Proteomes" id="UP000636709"/>
    </source>
</evidence>
<accession>A0A835ADE3</accession>
<dbReference type="EMBL" id="JACEFO010002583">
    <property type="protein sequence ID" value="KAF8655664.1"/>
    <property type="molecule type" value="Genomic_DNA"/>
</dbReference>
<dbReference type="OrthoDB" id="682707at2759"/>
<comment type="caution">
    <text evidence="1">The sequence shown here is derived from an EMBL/GenBank/DDBJ whole genome shotgun (WGS) entry which is preliminary data.</text>
</comment>
<name>A0A835ADE3_9POAL</name>
<keyword evidence="2" id="KW-1185">Reference proteome</keyword>